<sequence length="1219" mass="139053">MKKRNRLLEKLRYFQPREKMSQGWSEVSHKGREWEDIYRQRWQYDKVVRSTHGVNCTGSCSWNIFVKDGIVAWENQSTDYPTTGADMPEFEPRGCPRGASFSWYIYSPLRVKYPYIRSVLLEMWRESLAKTNDPVKAWAAIVENPTHSKRYKTARGKGGLVRTSWEEVTQIIAANLIYTIKKYGPDRILGFSPIPAMSMISYASGSRFLSMLGSPLLSFYDWYADLPPASPQIWGDQTDVPESSDWFNSEYIIVWGSNIPLTRTPDAHFLTEARYKGTKIVNVSPDYAESTKFADNWLSVKPGTDGAVAMAMGHVILNEFYEKNKTDSFATYAKKYTDFPFLVTLQKDGDQFKADRFLNSQDIDRNVQHGDWKTVVFDERTGAYAIPKGTVGSRWDDKQNWNLKMEDEDTNEAIDPRLSILGIEDETVTVKLPYFDDYKKEVMTRSVPVKKIEKDGETIYVTSVYDLMLANYGIDRGIGGDVPQSYDDKKPFTPAWQEEFTGVSRKDVIKIAREFAQNAIDTNGKSMIIVGAGINHWYHSDTIYRAVLNLVLMVGSQGVNGGGWAHYVGQEKLRPKEGWGTLAFAKDWGNVPKQQNGTSFFYFATDQWRYEEIPVSEFVSPVADKARYDHVGDYNVLAARNGWLPSFPQFNKNSIDLYEEAQSAGADNEEQIRNYVAEQLKNKTLQFSIEDPDNPVNFPRTMFVWRANLISSSGKGHEYFLKHLLGTHNGLLNEDSDTLRPEEVKWHDEAPEGKLDLLVDMDFRMSGTALYSDIILPAATWYEKHDLSSTDMHPFVHPFNPAVSPQWESKSDWDTFKKVAKTFSEMSKHYFDGPVKEVIGTPLAHDSKAEISQPLGKVKDWSKGETEPIPGVTMPNIQVVERDYANIYKKMISIGDGPSNNPIMKDEFEKLKKMIPKTEEDGISKGKPSIASDRDAAQMVLSLSSTTNGKVAAKAWEDLEHKTGQTFKDLSAEREAEHFTFDDITRQPKEVLTSPAFSGSNKNRRYSPFTINVERDKPWHTLTGRQHFYIDHEMMMEWGESLATYKPIVNHTPFLPSKSRPDVEGKEITLQYLTPHNKWSIHSMYFDSKPMLELFRGGPTIWLNKDDAAEAGLDDNDWMECFNRNGVVVGRAVVTHRIPRGMAFMHHAQDRHIYVPKTNVSGTRGGTHNSPTKIHVKPTHMIGGYAQLSYGFNYYGPTGNQRDLNVVIRKLKEVDWLED</sequence>
<comment type="cofactor">
    <cofactor evidence="2">
        <name>[4Fe-4S] cluster</name>
        <dbReference type="ChEBI" id="CHEBI:49883"/>
    </cofactor>
</comment>
<dbReference type="SMART" id="SM00926">
    <property type="entry name" value="Molybdop_Fe4S4"/>
    <property type="match status" value="1"/>
</dbReference>
<dbReference type="Pfam" id="PF01568">
    <property type="entry name" value="Molydop_binding"/>
    <property type="match status" value="1"/>
</dbReference>
<keyword evidence="9" id="KW-0500">Molybdenum</keyword>
<comment type="cofactor">
    <cofactor evidence="1">
        <name>Mo-bis(molybdopterin guanine dinucleotide)</name>
        <dbReference type="ChEBI" id="CHEBI:60539"/>
    </cofactor>
</comment>
<evidence type="ECO:0000256" key="7">
    <source>
        <dbReference type="ARBA" id="ARBA00022475"/>
    </source>
</evidence>
<dbReference type="EMBL" id="JAMQKB010000042">
    <property type="protein sequence ID" value="MDC3426309.1"/>
    <property type="molecule type" value="Genomic_DNA"/>
</dbReference>
<dbReference type="Gene3D" id="3.40.50.12440">
    <property type="match status" value="1"/>
</dbReference>
<name>A0A9X4ANZ1_9BACI</name>
<dbReference type="SUPFAM" id="SSF53706">
    <property type="entry name" value="Formate dehydrogenase/DMSO reductase, domains 1-3"/>
    <property type="match status" value="1"/>
</dbReference>
<evidence type="ECO:0000259" key="18">
    <source>
        <dbReference type="PROSITE" id="PS51669"/>
    </source>
</evidence>
<dbReference type="PANTHER" id="PTHR43105:SF2">
    <property type="entry name" value="RESPIRATORY NITRATE REDUCTASE 2 ALPHA CHAIN"/>
    <property type="match status" value="1"/>
</dbReference>
<dbReference type="AlphaFoldDB" id="A0A9X4ANZ1"/>
<evidence type="ECO:0000256" key="5">
    <source>
        <dbReference type="ARBA" id="ARBA00012500"/>
    </source>
</evidence>
<evidence type="ECO:0000256" key="13">
    <source>
        <dbReference type="ARBA" id="ARBA00023004"/>
    </source>
</evidence>
<keyword evidence="6" id="KW-0813">Transport</keyword>
<keyword evidence="13" id="KW-0408">Iron</keyword>
<proteinExistence type="inferred from homology"/>
<dbReference type="Pfam" id="PF00384">
    <property type="entry name" value="Molybdopterin"/>
    <property type="match status" value="1"/>
</dbReference>
<dbReference type="Gene3D" id="4.10.1200.10">
    <property type="entry name" value="nitrate reductase tail"/>
    <property type="match status" value="1"/>
</dbReference>
<dbReference type="PROSITE" id="PS00551">
    <property type="entry name" value="MOLYBDOPTERIN_PROK_1"/>
    <property type="match status" value="1"/>
</dbReference>
<evidence type="ECO:0000256" key="1">
    <source>
        <dbReference type="ARBA" id="ARBA00001942"/>
    </source>
</evidence>
<evidence type="ECO:0000256" key="17">
    <source>
        <dbReference type="ARBA" id="ARBA00048294"/>
    </source>
</evidence>
<dbReference type="GO" id="GO:0005886">
    <property type="term" value="C:plasma membrane"/>
    <property type="evidence" value="ECO:0007669"/>
    <property type="project" value="UniProtKB-SubCell"/>
</dbReference>
<keyword evidence="16" id="KW-0472">Membrane</keyword>
<dbReference type="EC" id="1.7.5.1" evidence="5"/>
<dbReference type="InterPro" id="IPR006963">
    <property type="entry name" value="Mopterin_OxRdtase_4Fe-4S_dom"/>
</dbReference>
<keyword evidence="7" id="KW-1003">Cell membrane</keyword>
<dbReference type="CDD" id="cd02776">
    <property type="entry name" value="MopB_CT_Nitrate-R-NarG-like"/>
    <property type="match status" value="1"/>
</dbReference>
<dbReference type="InterPro" id="IPR006656">
    <property type="entry name" value="Mopterin_OxRdtase"/>
</dbReference>
<dbReference type="InterPro" id="IPR037943">
    <property type="entry name" value="MopB_CT_Nitrate-R-NarG-like"/>
</dbReference>
<evidence type="ECO:0000313" key="19">
    <source>
        <dbReference type="EMBL" id="MDC3426309.1"/>
    </source>
</evidence>
<dbReference type="Pfam" id="PF14710">
    <property type="entry name" value="Nitr_red_alph_N"/>
    <property type="match status" value="1"/>
</dbReference>
<organism evidence="19 20">
    <name type="scientific">Terrihalobacillus insolitus</name>
    <dbReference type="NCBI Taxonomy" id="2950438"/>
    <lineage>
        <taxon>Bacteria</taxon>
        <taxon>Bacillati</taxon>
        <taxon>Bacillota</taxon>
        <taxon>Bacilli</taxon>
        <taxon>Bacillales</taxon>
        <taxon>Bacillaceae</taxon>
        <taxon>Terrihalobacillus</taxon>
    </lineage>
</organism>
<dbReference type="InterPro" id="IPR006657">
    <property type="entry name" value="MoPterin_dinucl-bd_dom"/>
</dbReference>
<dbReference type="PROSITE" id="PS51669">
    <property type="entry name" value="4FE4S_MOW_BIS_MGD"/>
    <property type="match status" value="1"/>
</dbReference>
<dbReference type="InterPro" id="IPR044906">
    <property type="entry name" value="Nitr_red_alph_N_sf"/>
</dbReference>
<evidence type="ECO:0000256" key="11">
    <source>
        <dbReference type="ARBA" id="ARBA00022982"/>
    </source>
</evidence>
<dbReference type="PROSITE" id="PS00490">
    <property type="entry name" value="MOLYBDOPTERIN_PROK_2"/>
    <property type="match status" value="1"/>
</dbReference>
<evidence type="ECO:0000256" key="8">
    <source>
        <dbReference type="ARBA" id="ARBA00022485"/>
    </source>
</evidence>
<reference evidence="19" key="1">
    <citation type="submission" date="2022-06" db="EMBL/GenBank/DDBJ databases">
        <title>Aquibacillus sp. a new bacterium isolated from soil saline samples.</title>
        <authorList>
            <person name="Galisteo C."/>
            <person name="De La Haba R."/>
            <person name="Sanchez-Porro C."/>
            <person name="Ventosa A."/>
        </authorList>
    </citation>
    <scope>NUCLEOTIDE SEQUENCE</scope>
    <source>
        <strain evidence="19">3ASR75-11</strain>
    </source>
</reference>
<protein>
    <recommendedName>
        <fullName evidence="5">nitrate reductase (quinone)</fullName>
        <ecNumber evidence="5">1.7.5.1</ecNumber>
    </recommendedName>
</protein>
<gene>
    <name evidence="19" type="ORF">NC797_17650</name>
</gene>
<dbReference type="InterPro" id="IPR006655">
    <property type="entry name" value="Mopterin_OxRdtase_prok_CS"/>
</dbReference>
<dbReference type="GO" id="GO:0046872">
    <property type="term" value="F:metal ion binding"/>
    <property type="evidence" value="ECO:0007669"/>
    <property type="project" value="UniProtKB-KW"/>
</dbReference>
<keyword evidence="12" id="KW-0560">Oxidoreductase</keyword>
<keyword evidence="8" id="KW-0004">4Fe-4S</keyword>
<dbReference type="InterPro" id="IPR050123">
    <property type="entry name" value="Prok_molybdopt-oxidoreductase"/>
</dbReference>
<keyword evidence="20" id="KW-1185">Reference proteome</keyword>
<dbReference type="GO" id="GO:0051539">
    <property type="term" value="F:4 iron, 4 sulfur cluster binding"/>
    <property type="evidence" value="ECO:0007669"/>
    <property type="project" value="UniProtKB-KW"/>
</dbReference>
<comment type="similarity">
    <text evidence="4">Belongs to the prokaryotic molybdopterin-containing oxidoreductase family.</text>
</comment>
<evidence type="ECO:0000256" key="14">
    <source>
        <dbReference type="ARBA" id="ARBA00023014"/>
    </source>
</evidence>
<evidence type="ECO:0000256" key="12">
    <source>
        <dbReference type="ARBA" id="ARBA00023002"/>
    </source>
</evidence>
<comment type="caution">
    <text evidence="19">The sequence shown here is derived from an EMBL/GenBank/DDBJ whole genome shotgun (WGS) entry which is preliminary data.</text>
</comment>
<dbReference type="GO" id="GO:0009325">
    <property type="term" value="C:nitrate reductase complex"/>
    <property type="evidence" value="ECO:0007669"/>
    <property type="project" value="InterPro"/>
</dbReference>
<dbReference type="CDD" id="cd02750">
    <property type="entry name" value="MopB_Nitrate-R-NarG-like"/>
    <property type="match status" value="1"/>
</dbReference>
<keyword evidence="15" id="KW-0534">Nitrate assimilation</keyword>
<evidence type="ECO:0000256" key="10">
    <source>
        <dbReference type="ARBA" id="ARBA00022723"/>
    </source>
</evidence>
<evidence type="ECO:0000256" key="9">
    <source>
        <dbReference type="ARBA" id="ARBA00022505"/>
    </source>
</evidence>
<dbReference type="PANTHER" id="PTHR43105">
    <property type="entry name" value="RESPIRATORY NITRATE REDUCTASE"/>
    <property type="match status" value="1"/>
</dbReference>
<dbReference type="InterPro" id="IPR006468">
    <property type="entry name" value="NarG"/>
</dbReference>
<evidence type="ECO:0000256" key="16">
    <source>
        <dbReference type="ARBA" id="ARBA00023136"/>
    </source>
</evidence>
<dbReference type="RefSeq" id="WP_272438138.1">
    <property type="nucleotide sequence ID" value="NZ_JAMQKB010000042.1"/>
</dbReference>
<evidence type="ECO:0000256" key="3">
    <source>
        <dbReference type="ARBA" id="ARBA00004202"/>
    </source>
</evidence>
<evidence type="ECO:0000256" key="2">
    <source>
        <dbReference type="ARBA" id="ARBA00001966"/>
    </source>
</evidence>
<evidence type="ECO:0000256" key="6">
    <source>
        <dbReference type="ARBA" id="ARBA00022448"/>
    </source>
</evidence>
<evidence type="ECO:0000256" key="4">
    <source>
        <dbReference type="ARBA" id="ARBA00010312"/>
    </source>
</evidence>
<dbReference type="SUPFAM" id="SSF50692">
    <property type="entry name" value="ADC-like"/>
    <property type="match status" value="1"/>
</dbReference>
<dbReference type="NCBIfam" id="TIGR01580">
    <property type="entry name" value="narG"/>
    <property type="match status" value="1"/>
</dbReference>
<comment type="catalytic activity">
    <reaction evidence="17">
        <text>nitrate + a quinol = a quinone + nitrite + H2O</text>
        <dbReference type="Rhea" id="RHEA:56144"/>
        <dbReference type="ChEBI" id="CHEBI:15377"/>
        <dbReference type="ChEBI" id="CHEBI:16301"/>
        <dbReference type="ChEBI" id="CHEBI:17632"/>
        <dbReference type="ChEBI" id="CHEBI:24646"/>
        <dbReference type="ChEBI" id="CHEBI:132124"/>
        <dbReference type="EC" id="1.7.5.1"/>
    </reaction>
</comment>
<keyword evidence="11" id="KW-0249">Electron transport</keyword>
<accession>A0A9X4ANZ1</accession>
<evidence type="ECO:0000313" key="20">
    <source>
        <dbReference type="Proteomes" id="UP001145050"/>
    </source>
</evidence>
<keyword evidence="14" id="KW-0411">Iron-sulfur</keyword>
<feature type="domain" description="4Fe-4S Mo/W bis-MGD-type" evidence="18">
    <location>
        <begin position="45"/>
        <end position="109"/>
    </location>
</feature>
<dbReference type="GO" id="GO:0042128">
    <property type="term" value="P:nitrate assimilation"/>
    <property type="evidence" value="ECO:0007669"/>
    <property type="project" value="UniProtKB-KW"/>
</dbReference>
<comment type="subcellular location">
    <subcellularLocation>
        <location evidence="3">Cell membrane</location>
        <topology evidence="3">Peripheral membrane protein</topology>
    </subcellularLocation>
</comment>
<dbReference type="GO" id="GO:0043546">
    <property type="term" value="F:molybdopterin cofactor binding"/>
    <property type="evidence" value="ECO:0007669"/>
    <property type="project" value="InterPro"/>
</dbReference>
<dbReference type="InterPro" id="IPR028189">
    <property type="entry name" value="Nitr_red_alph_N"/>
</dbReference>
<dbReference type="Proteomes" id="UP001145050">
    <property type="component" value="Unassembled WGS sequence"/>
</dbReference>
<evidence type="ECO:0000256" key="15">
    <source>
        <dbReference type="ARBA" id="ARBA00023063"/>
    </source>
</evidence>
<dbReference type="InterPro" id="IPR009010">
    <property type="entry name" value="Asp_de-COase-like_dom_sf"/>
</dbReference>
<dbReference type="InterPro" id="IPR027467">
    <property type="entry name" value="MopterinOxRdtase_cofactor_BS"/>
</dbReference>
<dbReference type="GO" id="GO:0160182">
    <property type="term" value="F:nitrate reductase (quinone) activity"/>
    <property type="evidence" value="ECO:0007669"/>
    <property type="project" value="UniProtKB-EC"/>
</dbReference>
<keyword evidence="10" id="KW-0479">Metal-binding</keyword>